<name>A0A1Y3V7S2_BACUN</name>
<evidence type="ECO:0000313" key="8">
    <source>
        <dbReference type="Proteomes" id="UP000261295"/>
    </source>
</evidence>
<dbReference type="EMBL" id="WCTR01000001">
    <property type="protein sequence ID" value="KAB4215959.1"/>
    <property type="molecule type" value="Genomic_DNA"/>
</dbReference>
<dbReference type="EMBL" id="NFHS01000001">
    <property type="protein sequence ID" value="OUN57116.1"/>
    <property type="molecule type" value="Genomic_DNA"/>
</dbReference>
<comment type="caution">
    <text evidence="4">The sequence shown here is derived from an EMBL/GenBank/DDBJ whole genome shotgun (WGS) entry which is preliminary data.</text>
</comment>
<gene>
    <name evidence="4" type="ORF">B5G17_01720</name>
    <name evidence="6" type="ORF">DW758_08465</name>
    <name evidence="5" type="ORF">DXC07_03180</name>
    <name evidence="2" type="ORF">GAP41_13590</name>
    <name evidence="3" type="ORF">GAP48_01670</name>
    <name evidence="1" type="ORF">GAP55_01695</name>
</gene>
<evidence type="ECO:0000313" key="1">
    <source>
        <dbReference type="EMBL" id="KAB4215959.1"/>
    </source>
</evidence>
<accession>A0A1Y3V7S2</accession>
<dbReference type="Proteomes" id="UP000283601">
    <property type="component" value="Unassembled WGS sequence"/>
</dbReference>
<evidence type="ECO:0000313" key="5">
    <source>
        <dbReference type="EMBL" id="RGM57814.1"/>
    </source>
</evidence>
<dbReference type="EMBL" id="QSJZ01000005">
    <property type="protein sequence ID" value="RHE23680.1"/>
    <property type="molecule type" value="Genomic_DNA"/>
</dbReference>
<reference evidence="8 9" key="3">
    <citation type="submission" date="2018-08" db="EMBL/GenBank/DDBJ databases">
        <title>A genome reference for cultivated species of the human gut microbiota.</title>
        <authorList>
            <person name="Zou Y."/>
            <person name="Xue W."/>
            <person name="Luo G."/>
        </authorList>
    </citation>
    <scope>NUCLEOTIDE SEQUENCE [LARGE SCALE GENOMIC DNA]</scope>
    <source>
        <strain evidence="6 9">AM29-12AC</strain>
        <strain evidence="5 8">OM07-9</strain>
    </source>
</reference>
<evidence type="ECO:0000313" key="12">
    <source>
        <dbReference type="Proteomes" id="UP000487989"/>
    </source>
</evidence>
<dbReference type="Proteomes" id="UP000487989">
    <property type="component" value="Unassembled WGS sequence"/>
</dbReference>
<evidence type="ECO:0000313" key="11">
    <source>
        <dbReference type="Proteomes" id="UP000466952"/>
    </source>
</evidence>
<proteinExistence type="predicted"/>
<evidence type="ECO:0000313" key="9">
    <source>
        <dbReference type="Proteomes" id="UP000283601"/>
    </source>
</evidence>
<evidence type="ECO:0000313" key="4">
    <source>
        <dbReference type="EMBL" id="OUN57116.1"/>
    </source>
</evidence>
<organism evidence="4 7">
    <name type="scientific">Bacteroides uniformis</name>
    <dbReference type="NCBI Taxonomy" id="820"/>
    <lineage>
        <taxon>Bacteria</taxon>
        <taxon>Pseudomonadati</taxon>
        <taxon>Bacteroidota</taxon>
        <taxon>Bacteroidia</taxon>
        <taxon>Bacteroidales</taxon>
        <taxon>Bacteroidaceae</taxon>
        <taxon>Bacteroides</taxon>
    </lineage>
</organism>
<reference evidence="4" key="2">
    <citation type="journal article" date="2018" name="BMC Genomics">
        <title>Whole genome sequencing and function prediction of 133 gut anaerobes isolated from chicken caecum in pure cultures.</title>
        <authorList>
            <person name="Medvecky M."/>
            <person name="Cejkova D."/>
            <person name="Polansky O."/>
            <person name="Karasova D."/>
            <person name="Kubasova T."/>
            <person name="Cizek A."/>
            <person name="Rychlik I."/>
        </authorList>
    </citation>
    <scope>NUCLEOTIDE SEQUENCE</scope>
    <source>
        <strain evidence="4">An67</strain>
    </source>
</reference>
<evidence type="ECO:0000313" key="2">
    <source>
        <dbReference type="EMBL" id="KAB4241764.1"/>
    </source>
</evidence>
<evidence type="ECO:0000313" key="3">
    <source>
        <dbReference type="EMBL" id="KAB4258427.1"/>
    </source>
</evidence>
<dbReference type="EMBL" id="QSTL01000002">
    <property type="protein sequence ID" value="RGM57814.1"/>
    <property type="molecule type" value="Genomic_DNA"/>
</dbReference>
<dbReference type="Proteomes" id="UP000261295">
    <property type="component" value="Unassembled WGS sequence"/>
</dbReference>
<dbReference type="Proteomes" id="UP000466952">
    <property type="component" value="Unassembled WGS sequence"/>
</dbReference>
<dbReference type="EMBL" id="WCTM01000007">
    <property type="protein sequence ID" value="KAB4241764.1"/>
    <property type="molecule type" value="Genomic_DNA"/>
</dbReference>
<dbReference type="AlphaFoldDB" id="A0A1Y3V7S2"/>
<sequence>MVFLLGCLFLLHGSIGLFHVAKIGGKEIGYLSDVAINAISLNKINYIPAQLFRASMKVLHSICNIFAFQMKKQMLADDRGD</sequence>
<dbReference type="Proteomes" id="UP000196329">
    <property type="component" value="Unassembled WGS sequence"/>
</dbReference>
<evidence type="ECO:0000313" key="7">
    <source>
        <dbReference type="Proteomes" id="UP000196329"/>
    </source>
</evidence>
<dbReference type="EMBL" id="WCTJ01000002">
    <property type="protein sequence ID" value="KAB4258427.1"/>
    <property type="molecule type" value="Genomic_DNA"/>
</dbReference>
<reference evidence="7" key="1">
    <citation type="submission" date="2017-04" db="EMBL/GenBank/DDBJ databases">
        <title>Function of individual gut microbiota members based on whole genome sequencing of pure cultures obtained from chicken caecum.</title>
        <authorList>
            <person name="Medvecky M."/>
            <person name="Cejkova D."/>
            <person name="Polansky O."/>
            <person name="Karasova D."/>
            <person name="Kubasova T."/>
            <person name="Cizek A."/>
            <person name="Rychlik I."/>
        </authorList>
    </citation>
    <scope>NUCLEOTIDE SEQUENCE [LARGE SCALE GENOMIC DNA]</scope>
    <source>
        <strain evidence="7">An67</strain>
    </source>
</reference>
<reference evidence="10 11" key="4">
    <citation type="journal article" date="2019" name="Nat. Med.">
        <title>A library of human gut bacterial isolates paired with longitudinal multiomics data enables mechanistic microbiome research.</title>
        <authorList>
            <person name="Poyet M."/>
            <person name="Groussin M."/>
            <person name="Gibbons S.M."/>
            <person name="Avila-Pacheco J."/>
            <person name="Jiang X."/>
            <person name="Kearney S.M."/>
            <person name="Perrotta A.R."/>
            <person name="Berdy B."/>
            <person name="Zhao S."/>
            <person name="Lieberman T.D."/>
            <person name="Swanson P.K."/>
            <person name="Smith M."/>
            <person name="Roesemann S."/>
            <person name="Alexander J.E."/>
            <person name="Rich S.A."/>
            <person name="Livny J."/>
            <person name="Vlamakis H."/>
            <person name="Clish C."/>
            <person name="Bullock K."/>
            <person name="Deik A."/>
            <person name="Scott J."/>
            <person name="Pierce K.A."/>
            <person name="Xavier R.J."/>
            <person name="Alm E.J."/>
        </authorList>
    </citation>
    <scope>NUCLEOTIDE SEQUENCE [LARGE SCALE GENOMIC DNA]</scope>
    <source>
        <strain evidence="1 11">BIOML-A11</strain>
        <strain evidence="3 12">BIOML-A3</strain>
        <strain evidence="2 10">BIOML-A6</strain>
    </source>
</reference>
<dbReference type="Proteomes" id="UP000431575">
    <property type="component" value="Unassembled WGS sequence"/>
</dbReference>
<evidence type="ECO:0000313" key="6">
    <source>
        <dbReference type="EMBL" id="RHE23680.1"/>
    </source>
</evidence>
<protein>
    <submittedName>
        <fullName evidence="4">Uncharacterized protein</fullName>
    </submittedName>
</protein>
<evidence type="ECO:0000313" key="10">
    <source>
        <dbReference type="Proteomes" id="UP000431575"/>
    </source>
</evidence>